<sequence length="101" mass="10978">MKLVTVFFSVFVLLPLTVSAAPQTTSGEIRFTGQIVDSGCEVGRVGTLSANEPRQIELKTGLKLDVDAYRNACSHETLPMTITFEPLKTSVDKGIVTITYL</sequence>
<dbReference type="AlphaFoldDB" id="A0A423LRF1"/>
<evidence type="ECO:0000256" key="1">
    <source>
        <dbReference type="SAM" id="SignalP"/>
    </source>
</evidence>
<evidence type="ECO:0000313" key="3">
    <source>
        <dbReference type="Proteomes" id="UP000285757"/>
    </source>
</evidence>
<evidence type="ECO:0000313" key="2">
    <source>
        <dbReference type="EMBL" id="RON70865.1"/>
    </source>
</evidence>
<evidence type="ECO:0008006" key="4">
    <source>
        <dbReference type="Google" id="ProtNLM"/>
    </source>
</evidence>
<name>A0A423LRF1_PSEFL</name>
<feature type="chain" id="PRO_5019269503" description="Type 1 fimbrial protein" evidence="1">
    <location>
        <begin position="21"/>
        <end position="101"/>
    </location>
</feature>
<dbReference type="EMBL" id="MOBU01000004">
    <property type="protein sequence ID" value="RON70865.1"/>
    <property type="molecule type" value="Genomic_DNA"/>
</dbReference>
<keyword evidence="1" id="KW-0732">Signal</keyword>
<organism evidence="2 3">
    <name type="scientific">Pseudomonas fluorescens</name>
    <dbReference type="NCBI Taxonomy" id="294"/>
    <lineage>
        <taxon>Bacteria</taxon>
        <taxon>Pseudomonadati</taxon>
        <taxon>Pseudomonadota</taxon>
        <taxon>Gammaproteobacteria</taxon>
        <taxon>Pseudomonadales</taxon>
        <taxon>Pseudomonadaceae</taxon>
        <taxon>Pseudomonas</taxon>
    </lineage>
</organism>
<reference evidence="2 3" key="1">
    <citation type="submission" date="2016-10" db="EMBL/GenBank/DDBJ databases">
        <title>Comparative genome analysis of multiple Pseudomonas spp. focuses on biocontrol and plant growth promoting traits.</title>
        <authorList>
            <person name="Tao X.-Y."/>
            <person name="Taylor C.G."/>
        </authorList>
    </citation>
    <scope>NUCLEOTIDE SEQUENCE [LARGE SCALE GENOMIC DNA]</scope>
    <source>
        <strain evidence="2 3">24D3</strain>
    </source>
</reference>
<dbReference type="RefSeq" id="WP_123530394.1">
    <property type="nucleotide sequence ID" value="NZ_MOBU01000004.1"/>
</dbReference>
<feature type="signal peptide" evidence="1">
    <location>
        <begin position="1"/>
        <end position="20"/>
    </location>
</feature>
<proteinExistence type="predicted"/>
<comment type="caution">
    <text evidence="2">The sequence shown here is derived from an EMBL/GenBank/DDBJ whole genome shotgun (WGS) entry which is preliminary data.</text>
</comment>
<accession>A0A423LRF1</accession>
<dbReference type="Proteomes" id="UP000285757">
    <property type="component" value="Unassembled WGS sequence"/>
</dbReference>
<gene>
    <name evidence="2" type="ORF">BK671_04870</name>
</gene>
<protein>
    <recommendedName>
        <fullName evidence="4">Type 1 fimbrial protein</fullName>
    </recommendedName>
</protein>